<name>A0A0A8Z6M6_ARUDO</name>
<reference evidence="2" key="1">
    <citation type="submission" date="2014-09" db="EMBL/GenBank/DDBJ databases">
        <authorList>
            <person name="Magalhaes I.L.F."/>
            <person name="Oliveira U."/>
            <person name="Santos F.R."/>
            <person name="Vidigal T.H.D.A."/>
            <person name="Brescovit A.D."/>
            <person name="Santos A.J."/>
        </authorList>
    </citation>
    <scope>NUCLEOTIDE SEQUENCE</scope>
    <source>
        <tissue evidence="2">Shoot tissue taken approximately 20 cm above the soil surface</tissue>
    </source>
</reference>
<sequence>MRQQRARFQPIKSEWTPCDNRGQDSNL</sequence>
<accession>A0A0A8Z6M6</accession>
<evidence type="ECO:0000256" key="1">
    <source>
        <dbReference type="SAM" id="MobiDB-lite"/>
    </source>
</evidence>
<reference evidence="2" key="2">
    <citation type="journal article" date="2015" name="Data Brief">
        <title>Shoot transcriptome of the giant reed, Arundo donax.</title>
        <authorList>
            <person name="Barrero R.A."/>
            <person name="Guerrero F.D."/>
            <person name="Moolhuijzen P."/>
            <person name="Goolsby J.A."/>
            <person name="Tidwell J."/>
            <person name="Bellgard S.E."/>
            <person name="Bellgard M.I."/>
        </authorList>
    </citation>
    <scope>NUCLEOTIDE SEQUENCE</scope>
    <source>
        <tissue evidence="2">Shoot tissue taken approximately 20 cm above the soil surface</tissue>
    </source>
</reference>
<dbReference type="AlphaFoldDB" id="A0A0A8Z6M6"/>
<feature type="region of interest" description="Disordered" evidence="1">
    <location>
        <begin position="1"/>
        <end position="27"/>
    </location>
</feature>
<protein>
    <submittedName>
        <fullName evidence="2">Uncharacterized protein</fullName>
    </submittedName>
</protein>
<proteinExistence type="predicted"/>
<organism evidence="2">
    <name type="scientific">Arundo donax</name>
    <name type="common">Giant reed</name>
    <name type="synonym">Donax arundinaceus</name>
    <dbReference type="NCBI Taxonomy" id="35708"/>
    <lineage>
        <taxon>Eukaryota</taxon>
        <taxon>Viridiplantae</taxon>
        <taxon>Streptophyta</taxon>
        <taxon>Embryophyta</taxon>
        <taxon>Tracheophyta</taxon>
        <taxon>Spermatophyta</taxon>
        <taxon>Magnoliopsida</taxon>
        <taxon>Liliopsida</taxon>
        <taxon>Poales</taxon>
        <taxon>Poaceae</taxon>
        <taxon>PACMAD clade</taxon>
        <taxon>Arundinoideae</taxon>
        <taxon>Arundineae</taxon>
        <taxon>Arundo</taxon>
    </lineage>
</organism>
<dbReference type="EMBL" id="GBRH01262856">
    <property type="protein sequence ID" value="JAD35039.1"/>
    <property type="molecule type" value="Transcribed_RNA"/>
</dbReference>
<evidence type="ECO:0000313" key="2">
    <source>
        <dbReference type="EMBL" id="JAD35039.1"/>
    </source>
</evidence>